<dbReference type="PRINTS" id="PR00080">
    <property type="entry name" value="SDRFAMILY"/>
</dbReference>
<dbReference type="GO" id="GO:0016616">
    <property type="term" value="F:oxidoreductase activity, acting on the CH-OH group of donors, NAD or NADP as acceptor"/>
    <property type="evidence" value="ECO:0007669"/>
    <property type="project" value="TreeGrafter"/>
</dbReference>
<dbReference type="AlphaFoldDB" id="A0A1G9ZM25"/>
<reference evidence="3 4" key="1">
    <citation type="submission" date="2016-10" db="EMBL/GenBank/DDBJ databases">
        <authorList>
            <person name="de Groot N.N."/>
        </authorList>
    </citation>
    <scope>NUCLEOTIDE SEQUENCE [LARGE SCALE GENOMIC DNA]</scope>
    <source>
        <strain evidence="3 4">CGMCC 1.11147</strain>
    </source>
</reference>
<dbReference type="NCBIfam" id="NF005559">
    <property type="entry name" value="PRK07231.1"/>
    <property type="match status" value="1"/>
</dbReference>
<dbReference type="PANTHER" id="PTHR42760">
    <property type="entry name" value="SHORT-CHAIN DEHYDROGENASES/REDUCTASES FAMILY MEMBER"/>
    <property type="match status" value="1"/>
</dbReference>
<evidence type="ECO:0000313" key="3">
    <source>
        <dbReference type="EMBL" id="SDN22260.1"/>
    </source>
</evidence>
<dbReference type="NCBIfam" id="NF005309">
    <property type="entry name" value="PRK06841.1"/>
    <property type="match status" value="1"/>
</dbReference>
<evidence type="ECO:0000256" key="1">
    <source>
        <dbReference type="ARBA" id="ARBA00006484"/>
    </source>
</evidence>
<keyword evidence="4" id="KW-1185">Reference proteome</keyword>
<dbReference type="PROSITE" id="PS00061">
    <property type="entry name" value="ADH_SHORT"/>
    <property type="match status" value="1"/>
</dbReference>
<accession>A0A1G9ZM25</accession>
<dbReference type="InterPro" id="IPR002347">
    <property type="entry name" value="SDR_fam"/>
</dbReference>
<dbReference type="InterPro" id="IPR036291">
    <property type="entry name" value="NAD(P)-bd_dom_sf"/>
</dbReference>
<keyword evidence="2" id="KW-0560">Oxidoreductase</keyword>
<evidence type="ECO:0000256" key="2">
    <source>
        <dbReference type="ARBA" id="ARBA00023002"/>
    </source>
</evidence>
<dbReference type="Pfam" id="PF13561">
    <property type="entry name" value="adh_short_C2"/>
    <property type="match status" value="1"/>
</dbReference>
<dbReference type="InterPro" id="IPR020904">
    <property type="entry name" value="Sc_DH/Rdtase_CS"/>
</dbReference>
<dbReference type="PRINTS" id="PR00081">
    <property type="entry name" value="GDHRDH"/>
</dbReference>
<dbReference type="Gene3D" id="3.40.50.720">
    <property type="entry name" value="NAD(P)-binding Rossmann-like Domain"/>
    <property type="match status" value="1"/>
</dbReference>
<dbReference type="PANTHER" id="PTHR42760:SF115">
    <property type="entry name" value="3-OXOACYL-[ACYL-CARRIER-PROTEIN] REDUCTASE FABG"/>
    <property type="match status" value="1"/>
</dbReference>
<dbReference type="SUPFAM" id="SSF51735">
    <property type="entry name" value="NAD(P)-binding Rossmann-fold domains"/>
    <property type="match status" value="1"/>
</dbReference>
<proteinExistence type="inferred from homology"/>
<dbReference type="Proteomes" id="UP000199004">
    <property type="component" value="Unassembled WGS sequence"/>
</dbReference>
<dbReference type="EMBL" id="FNIC01000002">
    <property type="protein sequence ID" value="SDN22260.1"/>
    <property type="molecule type" value="Genomic_DNA"/>
</dbReference>
<dbReference type="FunFam" id="3.40.50.720:FF:000084">
    <property type="entry name" value="Short-chain dehydrogenase reductase"/>
    <property type="match status" value="1"/>
</dbReference>
<protein>
    <submittedName>
        <fullName evidence="3">NAD(P)-dependent dehydrogenase, short-chain alcohol dehydrogenase family</fullName>
    </submittedName>
</protein>
<gene>
    <name evidence="3" type="ORF">SAMN05192576_1777</name>
</gene>
<sequence>MPHSPSNVDLNFGLEGQTALVTGGASGIGAAIAAAFVAKGATVAVVDLNAEAAQRHAEKIGGGSQGFVCNVSDPAAVEATAAAVVEAFGRIDILVNSAGVVMLAPAEDLEVSAWQTTIDVNLTGTFLMAQAVGRHMLAAGHGKIINLASQAGSVAIAEHVAYCASKFGVLGLTKVLASEWAGRGVTVNAISPTVVLTELGHKAWDGPKGDALKELIPTGRFAEPEEIAASAVFLASAAADMINGADLLVDGGYTIR</sequence>
<dbReference type="RefSeq" id="WP_091023830.1">
    <property type="nucleotide sequence ID" value="NZ_BKAE01000007.1"/>
</dbReference>
<evidence type="ECO:0000313" key="4">
    <source>
        <dbReference type="Proteomes" id="UP000199004"/>
    </source>
</evidence>
<dbReference type="OrthoDB" id="9775296at2"/>
<comment type="similarity">
    <text evidence="1">Belongs to the short-chain dehydrogenases/reductases (SDR) family.</text>
</comment>
<organism evidence="3 4">
    <name type="scientific">Nocardioides szechwanensis</name>
    <dbReference type="NCBI Taxonomy" id="1005944"/>
    <lineage>
        <taxon>Bacteria</taxon>
        <taxon>Bacillati</taxon>
        <taxon>Actinomycetota</taxon>
        <taxon>Actinomycetes</taxon>
        <taxon>Propionibacteriales</taxon>
        <taxon>Nocardioidaceae</taxon>
        <taxon>Nocardioides</taxon>
    </lineage>
</organism>
<name>A0A1G9ZM25_9ACTN</name>
<dbReference type="CDD" id="cd05233">
    <property type="entry name" value="SDR_c"/>
    <property type="match status" value="1"/>
</dbReference>
<dbReference type="STRING" id="1005944.SAMN05192576_1777"/>